<dbReference type="PANTHER" id="PTHR43162:SF1">
    <property type="entry name" value="PRESTALK A DIFFERENTIATION PROTEIN A"/>
    <property type="match status" value="1"/>
</dbReference>
<gene>
    <name evidence="2" type="ORF">OG563_23155</name>
</gene>
<dbReference type="Pfam" id="PF13460">
    <property type="entry name" value="NAD_binding_10"/>
    <property type="match status" value="1"/>
</dbReference>
<name>A0ABZ1Z6F8_9NOCA</name>
<dbReference type="RefSeq" id="WP_329415672.1">
    <property type="nucleotide sequence ID" value="NZ_CP109441.1"/>
</dbReference>
<dbReference type="Gene3D" id="3.40.50.720">
    <property type="entry name" value="NAD(P)-binding Rossmann-like Domain"/>
    <property type="match status" value="1"/>
</dbReference>
<reference evidence="2" key="1">
    <citation type="submission" date="2022-10" db="EMBL/GenBank/DDBJ databases">
        <title>The complete genomes of actinobacterial strains from the NBC collection.</title>
        <authorList>
            <person name="Joergensen T.S."/>
            <person name="Alvarez Arevalo M."/>
            <person name="Sterndorff E.B."/>
            <person name="Faurdal D."/>
            <person name="Vuksanovic O."/>
            <person name="Mourched A.-S."/>
            <person name="Charusanti P."/>
            <person name="Shaw S."/>
            <person name="Blin K."/>
            <person name="Weber T."/>
        </authorList>
    </citation>
    <scope>NUCLEOTIDE SEQUENCE</scope>
    <source>
        <strain evidence="2">NBC_01482</strain>
    </source>
</reference>
<protein>
    <submittedName>
        <fullName evidence="2">NAD(P)H-binding protein</fullName>
    </submittedName>
</protein>
<dbReference type="InterPro" id="IPR036291">
    <property type="entry name" value="NAD(P)-bd_dom_sf"/>
</dbReference>
<evidence type="ECO:0000259" key="1">
    <source>
        <dbReference type="Pfam" id="PF13460"/>
    </source>
</evidence>
<keyword evidence="3" id="KW-1185">Reference proteome</keyword>
<feature type="domain" description="NAD(P)-binding" evidence="1">
    <location>
        <begin position="6"/>
        <end position="174"/>
    </location>
</feature>
<accession>A0ABZ1Z6F8</accession>
<organism evidence="2 3">
    <name type="scientific">Nocardia vinacea</name>
    <dbReference type="NCBI Taxonomy" id="96468"/>
    <lineage>
        <taxon>Bacteria</taxon>
        <taxon>Bacillati</taxon>
        <taxon>Actinomycetota</taxon>
        <taxon>Actinomycetes</taxon>
        <taxon>Mycobacteriales</taxon>
        <taxon>Nocardiaceae</taxon>
        <taxon>Nocardia</taxon>
    </lineage>
</organism>
<dbReference type="InterPro" id="IPR016040">
    <property type="entry name" value="NAD(P)-bd_dom"/>
</dbReference>
<dbReference type="InterPro" id="IPR051604">
    <property type="entry name" value="Ergot_Alk_Oxidoreductase"/>
</dbReference>
<sequence length="280" mass="29460">MILVTGATGNIGAELVAALSNSGAAVRALVRDPARAQLPAGAEAVTGDLNQPESLTEALDGVTGMFLLPGYADTPDLLARAKKAGVQHIVLLSGGSAALEDMNNAVSAYMTQAERDVRESGLAWTFLRPRSFMSNALRWLPQLEQGDVIRAQFPDVPVAAIDPADIAAVAAVALTGGGLAGRILELTGSRALVPADQVAVLAEVLNRPLVCQGLTNAETRAELEASMPQHYVDAFWSFFVDGTLDESQVFPTVQDVTGREPHTFDQWAHAHADAFAPPKA</sequence>
<dbReference type="SUPFAM" id="SSF51735">
    <property type="entry name" value="NAD(P)-binding Rossmann-fold domains"/>
    <property type="match status" value="1"/>
</dbReference>
<evidence type="ECO:0000313" key="2">
    <source>
        <dbReference type="EMBL" id="WUV50838.1"/>
    </source>
</evidence>
<evidence type="ECO:0000313" key="3">
    <source>
        <dbReference type="Proteomes" id="UP001432062"/>
    </source>
</evidence>
<proteinExistence type="predicted"/>
<dbReference type="Gene3D" id="3.90.25.10">
    <property type="entry name" value="UDP-galactose 4-epimerase, domain 1"/>
    <property type="match status" value="1"/>
</dbReference>
<dbReference type="PANTHER" id="PTHR43162">
    <property type="match status" value="1"/>
</dbReference>
<dbReference type="Proteomes" id="UP001432062">
    <property type="component" value="Chromosome"/>
</dbReference>
<dbReference type="EMBL" id="CP109441">
    <property type="protein sequence ID" value="WUV50838.1"/>
    <property type="molecule type" value="Genomic_DNA"/>
</dbReference>